<evidence type="ECO:0000313" key="2">
    <source>
        <dbReference type="EMBL" id="MEQ2187547.1"/>
    </source>
</evidence>
<dbReference type="Proteomes" id="UP001476798">
    <property type="component" value="Unassembled WGS sequence"/>
</dbReference>
<sequence length="133" mass="15393">MDDAEHCLTLLEDEMKSRVQRLILTLREFTRTQCETNGSAIQKNISRICQDQARLNEVRCGIESLMQENDAFRFVEPKKKKDKTQMKQMVSATDTAYGTLNVKVSGYDMTVVEHYSQYIHNLCNRLGIQVAER</sequence>
<dbReference type="PANTHER" id="PTHR13473">
    <property type="entry name" value="MITOCHONDRIAL RIBOSOMAL PROTEIN L48"/>
    <property type="match status" value="1"/>
</dbReference>
<feature type="domain" description="Small ribosomal subunit protein uS10" evidence="1">
    <location>
        <begin position="101"/>
        <end position="131"/>
    </location>
</feature>
<dbReference type="PANTHER" id="PTHR13473:SF0">
    <property type="entry name" value="LARGE RIBOSOMAL SUBUNIT PROTEIN ML48"/>
    <property type="match status" value="1"/>
</dbReference>
<dbReference type="InterPro" id="IPR027486">
    <property type="entry name" value="Ribosomal_uS10_dom"/>
</dbReference>
<keyword evidence="3" id="KW-1185">Reference proteome</keyword>
<protein>
    <recommendedName>
        <fullName evidence="1">Small ribosomal subunit protein uS10 domain-containing protein</fullName>
    </recommendedName>
</protein>
<dbReference type="EMBL" id="JAHRIO010090229">
    <property type="protein sequence ID" value="MEQ2187547.1"/>
    <property type="molecule type" value="Genomic_DNA"/>
</dbReference>
<dbReference type="Pfam" id="PF00338">
    <property type="entry name" value="Ribosomal_S10"/>
    <property type="match status" value="1"/>
</dbReference>
<name>A0ABV0PVK3_9TELE</name>
<organism evidence="2 3">
    <name type="scientific">Goodea atripinnis</name>
    <dbReference type="NCBI Taxonomy" id="208336"/>
    <lineage>
        <taxon>Eukaryota</taxon>
        <taxon>Metazoa</taxon>
        <taxon>Chordata</taxon>
        <taxon>Craniata</taxon>
        <taxon>Vertebrata</taxon>
        <taxon>Euteleostomi</taxon>
        <taxon>Actinopterygii</taxon>
        <taxon>Neopterygii</taxon>
        <taxon>Teleostei</taxon>
        <taxon>Neoteleostei</taxon>
        <taxon>Acanthomorphata</taxon>
        <taxon>Ovalentaria</taxon>
        <taxon>Atherinomorphae</taxon>
        <taxon>Cyprinodontiformes</taxon>
        <taxon>Goodeidae</taxon>
        <taxon>Goodea</taxon>
    </lineage>
</organism>
<gene>
    <name evidence="2" type="ORF">GOODEAATRI_005810</name>
</gene>
<comment type="caution">
    <text evidence="2">The sequence shown here is derived from an EMBL/GenBank/DDBJ whole genome shotgun (WGS) entry which is preliminary data.</text>
</comment>
<evidence type="ECO:0000313" key="3">
    <source>
        <dbReference type="Proteomes" id="UP001476798"/>
    </source>
</evidence>
<proteinExistence type="predicted"/>
<reference evidence="2 3" key="1">
    <citation type="submission" date="2021-06" db="EMBL/GenBank/DDBJ databases">
        <authorList>
            <person name="Palmer J.M."/>
        </authorList>
    </citation>
    <scope>NUCLEOTIDE SEQUENCE [LARGE SCALE GENOMIC DNA]</scope>
    <source>
        <strain evidence="2 3">GA_2019</strain>
        <tissue evidence="2">Muscle</tissue>
    </source>
</reference>
<dbReference type="InterPro" id="IPR027487">
    <property type="entry name" value="Ribosomal_mL48"/>
</dbReference>
<accession>A0ABV0PVK3</accession>
<evidence type="ECO:0000259" key="1">
    <source>
        <dbReference type="Pfam" id="PF00338"/>
    </source>
</evidence>